<proteinExistence type="predicted"/>
<dbReference type="Proteomes" id="UP001238450">
    <property type="component" value="Unassembled WGS sequence"/>
</dbReference>
<comment type="cofactor">
    <cofactor evidence="1">
        <name>Zn(2+)</name>
        <dbReference type="ChEBI" id="CHEBI:29105"/>
    </cofactor>
</comment>
<dbReference type="EMBL" id="JAUSUV010000002">
    <property type="protein sequence ID" value="MDQ0416358.1"/>
    <property type="molecule type" value="Genomic_DNA"/>
</dbReference>
<keyword evidence="3 6" id="KW-0378">Hydrolase</keyword>
<dbReference type="Pfam" id="PF00753">
    <property type="entry name" value="Lactamase_B"/>
    <property type="match status" value="1"/>
</dbReference>
<evidence type="ECO:0000313" key="7">
    <source>
        <dbReference type="Proteomes" id="UP001238450"/>
    </source>
</evidence>
<dbReference type="InterPro" id="IPR051453">
    <property type="entry name" value="MBL_Glyoxalase_II"/>
</dbReference>
<feature type="domain" description="Metallo-beta-lactamase" evidence="5">
    <location>
        <begin position="12"/>
        <end position="191"/>
    </location>
</feature>
<dbReference type="GO" id="GO:0016787">
    <property type="term" value="F:hydrolase activity"/>
    <property type="evidence" value="ECO:0007669"/>
    <property type="project" value="UniProtKB-KW"/>
</dbReference>
<keyword evidence="2" id="KW-0479">Metal-binding</keyword>
<dbReference type="CDD" id="cd06262">
    <property type="entry name" value="metallo-hydrolase-like_MBL-fold"/>
    <property type="match status" value="1"/>
</dbReference>
<accession>A0AAJ1TCN3</accession>
<evidence type="ECO:0000256" key="3">
    <source>
        <dbReference type="ARBA" id="ARBA00022801"/>
    </source>
</evidence>
<organism evidence="6 7">
    <name type="scientific">Croceifilum oryzae</name>
    <dbReference type="NCBI Taxonomy" id="1553429"/>
    <lineage>
        <taxon>Bacteria</taxon>
        <taxon>Bacillati</taxon>
        <taxon>Bacillota</taxon>
        <taxon>Bacilli</taxon>
        <taxon>Bacillales</taxon>
        <taxon>Thermoactinomycetaceae</taxon>
        <taxon>Croceifilum</taxon>
    </lineage>
</organism>
<dbReference type="RefSeq" id="WP_307250739.1">
    <property type="nucleotide sequence ID" value="NZ_JAUSUV010000002.1"/>
</dbReference>
<dbReference type="GO" id="GO:0046872">
    <property type="term" value="F:metal ion binding"/>
    <property type="evidence" value="ECO:0007669"/>
    <property type="project" value="UniProtKB-KW"/>
</dbReference>
<reference evidence="6 7" key="1">
    <citation type="submission" date="2023-07" db="EMBL/GenBank/DDBJ databases">
        <title>Genomic Encyclopedia of Type Strains, Phase IV (KMG-IV): sequencing the most valuable type-strain genomes for metagenomic binning, comparative biology and taxonomic classification.</title>
        <authorList>
            <person name="Goeker M."/>
        </authorList>
    </citation>
    <scope>NUCLEOTIDE SEQUENCE [LARGE SCALE GENOMIC DNA]</scope>
    <source>
        <strain evidence="6 7">DSM 46876</strain>
    </source>
</reference>
<dbReference type="AlphaFoldDB" id="A0AAJ1TCN3"/>
<evidence type="ECO:0000259" key="5">
    <source>
        <dbReference type="SMART" id="SM00849"/>
    </source>
</evidence>
<dbReference type="SMART" id="SM00849">
    <property type="entry name" value="Lactamase_B"/>
    <property type="match status" value="1"/>
</dbReference>
<evidence type="ECO:0000256" key="1">
    <source>
        <dbReference type="ARBA" id="ARBA00001947"/>
    </source>
</evidence>
<gene>
    <name evidence="6" type="ORF">J2Z48_000522</name>
</gene>
<protein>
    <submittedName>
        <fullName evidence="6">Glyoxylase-like metal-dependent hydrolase (Beta-lactamase superfamily II)</fullName>
    </submittedName>
</protein>
<dbReference type="InterPro" id="IPR036866">
    <property type="entry name" value="RibonucZ/Hydroxyglut_hydro"/>
</dbReference>
<name>A0AAJ1TCN3_9BACL</name>
<dbReference type="SUPFAM" id="SSF56281">
    <property type="entry name" value="Metallo-hydrolase/oxidoreductase"/>
    <property type="match status" value="1"/>
</dbReference>
<dbReference type="Gene3D" id="3.60.15.10">
    <property type="entry name" value="Ribonuclease Z/Hydroxyacylglutathione hydrolase-like"/>
    <property type="match status" value="1"/>
</dbReference>
<comment type="caution">
    <text evidence="6">The sequence shown here is derived from an EMBL/GenBank/DDBJ whole genome shotgun (WGS) entry which is preliminary data.</text>
</comment>
<keyword evidence="4" id="KW-0862">Zinc</keyword>
<dbReference type="InterPro" id="IPR001279">
    <property type="entry name" value="Metallo-B-lactamas"/>
</dbReference>
<dbReference type="PANTHER" id="PTHR46233">
    <property type="entry name" value="HYDROXYACYLGLUTATHIONE HYDROLASE GLOC"/>
    <property type="match status" value="1"/>
</dbReference>
<keyword evidence="7" id="KW-1185">Reference proteome</keyword>
<dbReference type="PANTHER" id="PTHR46233:SF3">
    <property type="entry name" value="HYDROXYACYLGLUTATHIONE HYDROLASE GLOC"/>
    <property type="match status" value="1"/>
</dbReference>
<sequence>MNVEMFELGPVMTNAYLVYDFQTKKGIVFDPGMNPGRLLKRIEKLQLTIEAILLTHAHFDHMGGVEEVRTHTGAPVYIHQEEEDWLEDPMKNGSGKWPMMPKLTARPAEHILFGDETLQIAGFQFEVLYTPGHSPGSISFYDGVHVFSGDALFRDSIGRTDLYRGSHRTLMDSIKKKLMVLPDKTVVYSGHGPKTTIGRERSSNPFIME</sequence>
<evidence type="ECO:0000256" key="4">
    <source>
        <dbReference type="ARBA" id="ARBA00022833"/>
    </source>
</evidence>
<evidence type="ECO:0000256" key="2">
    <source>
        <dbReference type="ARBA" id="ARBA00022723"/>
    </source>
</evidence>
<evidence type="ECO:0000313" key="6">
    <source>
        <dbReference type="EMBL" id="MDQ0416358.1"/>
    </source>
</evidence>